<evidence type="ECO:0000313" key="7">
    <source>
        <dbReference type="EMBL" id="KAJ8299489.1"/>
    </source>
</evidence>
<comment type="similarity">
    <text evidence="1 3">Belongs to the ETS family.</text>
</comment>
<dbReference type="EMBL" id="JARBDR010000921">
    <property type="protein sequence ID" value="KAJ8299489.1"/>
    <property type="molecule type" value="Genomic_DNA"/>
</dbReference>
<accession>A0ABQ9E5D6</accession>
<dbReference type="SUPFAM" id="SSF46785">
    <property type="entry name" value="Winged helix' DNA-binding domain"/>
    <property type="match status" value="1"/>
</dbReference>
<reference evidence="7 8" key="1">
    <citation type="submission" date="2022-12" db="EMBL/GenBank/DDBJ databases">
        <title>Chromosome-level genome of Tegillarca granosa.</title>
        <authorList>
            <person name="Kim J."/>
        </authorList>
    </citation>
    <scope>NUCLEOTIDE SEQUENCE [LARGE SCALE GENOMIC DNA]</scope>
    <source>
        <strain evidence="7">Teg-2019</strain>
        <tissue evidence="7">Adductor muscle</tissue>
    </source>
</reference>
<feature type="domain" description="ETS" evidence="5">
    <location>
        <begin position="381"/>
        <end position="436"/>
    </location>
</feature>
<protein>
    <recommendedName>
        <fullName evidence="9">ETS domain-containing protein</fullName>
    </recommendedName>
</protein>
<gene>
    <name evidence="7" type="ORF">KUTeg_023549</name>
</gene>
<dbReference type="InterPro" id="IPR036390">
    <property type="entry name" value="WH_DNA-bd_sf"/>
</dbReference>
<keyword evidence="3" id="KW-0539">Nucleus</keyword>
<comment type="subcellular location">
    <subcellularLocation>
        <location evidence="3">Nucleus</location>
    </subcellularLocation>
</comment>
<dbReference type="InterPro" id="IPR000418">
    <property type="entry name" value="Ets_dom"/>
</dbReference>
<dbReference type="Gene3D" id="1.10.150.50">
    <property type="entry name" value="Transcription Factor, Ets-1"/>
    <property type="match status" value="1"/>
</dbReference>
<dbReference type="PRINTS" id="PR00454">
    <property type="entry name" value="ETSDOMAIN"/>
</dbReference>
<evidence type="ECO:0000256" key="2">
    <source>
        <dbReference type="ARBA" id="ARBA00023125"/>
    </source>
</evidence>
<dbReference type="SMART" id="SM00251">
    <property type="entry name" value="SAM_PNT"/>
    <property type="match status" value="1"/>
</dbReference>
<dbReference type="PROSITE" id="PS51433">
    <property type="entry name" value="PNT"/>
    <property type="match status" value="1"/>
</dbReference>
<name>A0ABQ9E5D6_TEGGR</name>
<feature type="region of interest" description="Disordered" evidence="4">
    <location>
        <begin position="287"/>
        <end position="306"/>
    </location>
</feature>
<evidence type="ECO:0000313" key="8">
    <source>
        <dbReference type="Proteomes" id="UP001217089"/>
    </source>
</evidence>
<dbReference type="Pfam" id="PF02198">
    <property type="entry name" value="SAM_PNT"/>
    <property type="match status" value="1"/>
</dbReference>
<dbReference type="SUPFAM" id="SSF47769">
    <property type="entry name" value="SAM/Pointed domain"/>
    <property type="match status" value="1"/>
</dbReference>
<dbReference type="InterPro" id="IPR046328">
    <property type="entry name" value="ETS_fam"/>
</dbReference>
<dbReference type="InterPro" id="IPR036388">
    <property type="entry name" value="WH-like_DNA-bd_sf"/>
</dbReference>
<keyword evidence="8" id="KW-1185">Reference proteome</keyword>
<comment type="caution">
    <text evidence="7">The sequence shown here is derived from an EMBL/GenBank/DDBJ whole genome shotgun (WGS) entry which is preliminary data.</text>
</comment>
<organism evidence="7 8">
    <name type="scientific">Tegillarca granosa</name>
    <name type="common">Malaysian cockle</name>
    <name type="synonym">Anadara granosa</name>
    <dbReference type="NCBI Taxonomy" id="220873"/>
    <lineage>
        <taxon>Eukaryota</taxon>
        <taxon>Metazoa</taxon>
        <taxon>Spiralia</taxon>
        <taxon>Lophotrochozoa</taxon>
        <taxon>Mollusca</taxon>
        <taxon>Bivalvia</taxon>
        <taxon>Autobranchia</taxon>
        <taxon>Pteriomorphia</taxon>
        <taxon>Arcoida</taxon>
        <taxon>Arcoidea</taxon>
        <taxon>Arcidae</taxon>
        <taxon>Tegillarca</taxon>
    </lineage>
</organism>
<proteinExistence type="inferred from homology"/>
<dbReference type="Proteomes" id="UP001217089">
    <property type="component" value="Unassembled WGS sequence"/>
</dbReference>
<evidence type="ECO:0000256" key="3">
    <source>
        <dbReference type="RuleBase" id="RU004019"/>
    </source>
</evidence>
<evidence type="ECO:0000256" key="4">
    <source>
        <dbReference type="SAM" id="MobiDB-lite"/>
    </source>
</evidence>
<dbReference type="SMART" id="SM00413">
    <property type="entry name" value="ETS"/>
    <property type="match status" value="1"/>
</dbReference>
<dbReference type="PANTHER" id="PTHR11849:SF190">
    <property type="entry name" value="ETS-DOMAIN PROTEIN"/>
    <property type="match status" value="1"/>
</dbReference>
<keyword evidence="2 3" id="KW-0238">DNA-binding</keyword>
<dbReference type="Gene3D" id="1.10.10.10">
    <property type="entry name" value="Winged helix-like DNA-binding domain superfamily/Winged helix DNA-binding domain"/>
    <property type="match status" value="1"/>
</dbReference>
<evidence type="ECO:0008006" key="9">
    <source>
        <dbReference type="Google" id="ProtNLM"/>
    </source>
</evidence>
<dbReference type="PANTHER" id="PTHR11849">
    <property type="entry name" value="ETS"/>
    <property type="match status" value="1"/>
</dbReference>
<evidence type="ECO:0000256" key="1">
    <source>
        <dbReference type="ARBA" id="ARBA00005562"/>
    </source>
</evidence>
<sequence length="444" mass="51189">MIHYMHKNILPLKNSRQSAKAKQLESFEEEFTDIQDYIIEMASVCPPQSLYESFNTDFDGDQDLSFYEPRDVKPEKVHDFAMENTSSCSMDNANLLDLTSQIGFKQELSYQDNGQGELLRWTQKHPDHWSTLEVLDWAYYMADYYQLDGSKFRGENYQSLTGSMMSRMAQSDFQRYDPEFGHMFYDLFQQLKSDSKFIEPSPVDYNADPDTSAVFAELLKNSTLEEMDMSEISDQTSKMLDNNLVSMLDVSDGVPKVNIGGTWYDFEVEDDLSRFDIPVTAIAMSENGDHGYGSGDSDVNSELGNDHSRLASVSSDFCSDDESVVFSSPPKKKTVNRKRTFSSTSVDEGCEVEDNKNIQGQPFMGIYQRFAKRYKWEDKENGVFRFVQSEAVAQMWGRKKNNPGMTYEKLSRAMRYYYKRGILDRVDGRRLVYKFGPNSHGWKE</sequence>
<dbReference type="PROSITE" id="PS50061">
    <property type="entry name" value="ETS_DOMAIN_3"/>
    <property type="match status" value="1"/>
</dbReference>
<dbReference type="InterPro" id="IPR003118">
    <property type="entry name" value="Pointed_dom"/>
</dbReference>
<dbReference type="Pfam" id="PF00178">
    <property type="entry name" value="Ets"/>
    <property type="match status" value="1"/>
</dbReference>
<feature type="domain" description="PNT" evidence="6">
    <location>
        <begin position="108"/>
        <end position="195"/>
    </location>
</feature>
<evidence type="ECO:0000259" key="6">
    <source>
        <dbReference type="PROSITE" id="PS51433"/>
    </source>
</evidence>
<dbReference type="InterPro" id="IPR013761">
    <property type="entry name" value="SAM/pointed_sf"/>
</dbReference>
<evidence type="ECO:0000259" key="5">
    <source>
        <dbReference type="PROSITE" id="PS50061"/>
    </source>
</evidence>